<reference evidence="9 10" key="1">
    <citation type="journal article" date="2015" name="Nature">
        <title>rRNA introns, odd ribosomes, and small enigmatic genomes across a large radiation of phyla.</title>
        <authorList>
            <person name="Brown C.T."/>
            <person name="Hug L.A."/>
            <person name="Thomas B.C."/>
            <person name="Sharon I."/>
            <person name="Castelle C.J."/>
            <person name="Singh A."/>
            <person name="Wilkins M.J."/>
            <person name="Williams K.H."/>
            <person name="Banfield J.F."/>
        </authorList>
    </citation>
    <scope>NUCLEOTIDE SEQUENCE [LARGE SCALE GENOMIC DNA]</scope>
</reference>
<organism evidence="9 10">
    <name type="scientific">Candidatus Daviesbacteria bacterium GW2011_GWA1_36_8</name>
    <dbReference type="NCBI Taxonomy" id="1618417"/>
    <lineage>
        <taxon>Bacteria</taxon>
        <taxon>Candidatus Daviesiibacteriota</taxon>
    </lineage>
</organism>
<dbReference type="GO" id="GO:0003724">
    <property type="term" value="F:RNA helicase activity"/>
    <property type="evidence" value="ECO:0007669"/>
    <property type="project" value="InterPro"/>
</dbReference>
<dbReference type="InterPro" id="IPR044742">
    <property type="entry name" value="DEAD/DEAH_RhlB"/>
</dbReference>
<dbReference type="SUPFAM" id="SSF52540">
    <property type="entry name" value="P-loop containing nucleoside triphosphate hydrolases"/>
    <property type="match status" value="1"/>
</dbReference>
<dbReference type="SMART" id="SM00487">
    <property type="entry name" value="DEXDc"/>
    <property type="match status" value="1"/>
</dbReference>
<dbReference type="InterPro" id="IPR027417">
    <property type="entry name" value="P-loop_NTPase"/>
</dbReference>
<dbReference type="PROSITE" id="PS51192">
    <property type="entry name" value="HELICASE_ATP_BIND_1"/>
    <property type="match status" value="1"/>
</dbReference>
<dbReference type="Pfam" id="PF00270">
    <property type="entry name" value="DEAD"/>
    <property type="match status" value="1"/>
</dbReference>
<dbReference type="GO" id="GO:0003676">
    <property type="term" value="F:nucleic acid binding"/>
    <property type="evidence" value="ECO:0007669"/>
    <property type="project" value="InterPro"/>
</dbReference>
<dbReference type="PANTHER" id="PTHR47959">
    <property type="entry name" value="ATP-DEPENDENT RNA HELICASE RHLE-RELATED"/>
    <property type="match status" value="1"/>
</dbReference>
<dbReference type="PANTHER" id="PTHR47959:SF13">
    <property type="entry name" value="ATP-DEPENDENT RNA HELICASE RHLE"/>
    <property type="match status" value="1"/>
</dbReference>
<dbReference type="InterPro" id="IPR014014">
    <property type="entry name" value="RNA_helicase_DEAD_Q_motif"/>
</dbReference>
<gene>
    <name evidence="9" type="ORF">US28_C0009G0001</name>
</gene>
<dbReference type="InterPro" id="IPR050079">
    <property type="entry name" value="DEAD_box_RNA_helicase"/>
</dbReference>
<dbReference type="GO" id="GO:0005524">
    <property type="term" value="F:ATP binding"/>
    <property type="evidence" value="ECO:0007669"/>
    <property type="project" value="UniProtKB-KW"/>
</dbReference>
<name>A0A0G0FCX7_9BACT</name>
<feature type="short sequence motif" description="Q motif" evidence="5">
    <location>
        <begin position="53"/>
        <end position="81"/>
    </location>
</feature>
<keyword evidence="2" id="KW-0378">Hydrolase</keyword>
<evidence type="ECO:0000313" key="10">
    <source>
        <dbReference type="Proteomes" id="UP000034448"/>
    </source>
</evidence>
<keyword evidence="4" id="KW-0067">ATP-binding</keyword>
<dbReference type="InterPro" id="IPR014001">
    <property type="entry name" value="Helicase_ATP-bd"/>
</dbReference>
<evidence type="ECO:0000259" key="7">
    <source>
        <dbReference type="PROSITE" id="PS51192"/>
    </source>
</evidence>
<protein>
    <submittedName>
        <fullName evidence="9">ATP-dependent RNA helicase RhlE</fullName>
    </submittedName>
</protein>
<sequence>MRSFNRGSFSNGNFSRGRNNFPRKIKTISTRDPNIFIKKASENAFVQTETEHKSFSDFSISNPLKFNIQGKGYTTPTPIQDQAIEPILEGKDLIGLASTGTGKTAAFLIPIVDKIFKFRNQNAIIIAPTKELAIQINEELKSFVRDMKIYSCLVIGGANMYRQIHEIKRNPHVVVGTPGRLKDLIKRDVLMLEDFSIFVLDEVDLMVDIGF</sequence>
<dbReference type="InterPro" id="IPR011545">
    <property type="entry name" value="DEAD/DEAH_box_helicase_dom"/>
</dbReference>
<evidence type="ECO:0000256" key="2">
    <source>
        <dbReference type="ARBA" id="ARBA00022801"/>
    </source>
</evidence>
<keyword evidence="3 9" id="KW-0347">Helicase</keyword>
<evidence type="ECO:0000256" key="4">
    <source>
        <dbReference type="ARBA" id="ARBA00022840"/>
    </source>
</evidence>
<accession>A0A0G0FCX7</accession>
<evidence type="ECO:0000256" key="5">
    <source>
        <dbReference type="PROSITE-ProRule" id="PRU00552"/>
    </source>
</evidence>
<dbReference type="GO" id="GO:0016787">
    <property type="term" value="F:hydrolase activity"/>
    <property type="evidence" value="ECO:0007669"/>
    <property type="project" value="UniProtKB-KW"/>
</dbReference>
<dbReference type="EMBL" id="LBSJ01000009">
    <property type="protein sequence ID" value="KKQ15822.1"/>
    <property type="molecule type" value="Genomic_DNA"/>
</dbReference>
<dbReference type="PROSITE" id="PS51195">
    <property type="entry name" value="Q_MOTIF"/>
    <property type="match status" value="1"/>
</dbReference>
<feature type="domain" description="Helicase ATP-binding" evidence="7">
    <location>
        <begin position="84"/>
        <end position="211"/>
    </location>
</feature>
<feature type="compositionally biased region" description="Polar residues" evidence="6">
    <location>
        <begin position="1"/>
        <end position="18"/>
    </location>
</feature>
<feature type="non-terminal residue" evidence="9">
    <location>
        <position position="211"/>
    </location>
</feature>
<keyword evidence="1" id="KW-0547">Nucleotide-binding</keyword>
<proteinExistence type="predicted"/>
<evidence type="ECO:0000256" key="3">
    <source>
        <dbReference type="ARBA" id="ARBA00022806"/>
    </source>
</evidence>
<comment type="caution">
    <text evidence="9">The sequence shown here is derived from an EMBL/GenBank/DDBJ whole genome shotgun (WGS) entry which is preliminary data.</text>
</comment>
<dbReference type="GO" id="GO:0005829">
    <property type="term" value="C:cytosol"/>
    <property type="evidence" value="ECO:0007669"/>
    <property type="project" value="TreeGrafter"/>
</dbReference>
<feature type="domain" description="DEAD-box RNA helicase Q" evidence="8">
    <location>
        <begin position="53"/>
        <end position="81"/>
    </location>
</feature>
<evidence type="ECO:0000256" key="6">
    <source>
        <dbReference type="SAM" id="MobiDB-lite"/>
    </source>
</evidence>
<dbReference type="CDD" id="cd00268">
    <property type="entry name" value="DEADc"/>
    <property type="match status" value="1"/>
</dbReference>
<dbReference type="AlphaFoldDB" id="A0A0G0FCX7"/>
<feature type="region of interest" description="Disordered" evidence="6">
    <location>
        <begin position="1"/>
        <end position="25"/>
    </location>
</feature>
<dbReference type="Gene3D" id="3.40.50.300">
    <property type="entry name" value="P-loop containing nucleotide triphosphate hydrolases"/>
    <property type="match status" value="1"/>
</dbReference>
<dbReference type="Proteomes" id="UP000034448">
    <property type="component" value="Unassembled WGS sequence"/>
</dbReference>
<evidence type="ECO:0000259" key="8">
    <source>
        <dbReference type="PROSITE" id="PS51195"/>
    </source>
</evidence>
<evidence type="ECO:0000256" key="1">
    <source>
        <dbReference type="ARBA" id="ARBA00022741"/>
    </source>
</evidence>
<evidence type="ECO:0000313" key="9">
    <source>
        <dbReference type="EMBL" id="KKQ15822.1"/>
    </source>
</evidence>